<comment type="similarity">
    <text evidence="1">Belongs to the aldehyde dehydrogenase family.</text>
</comment>
<dbReference type="InterPro" id="IPR015590">
    <property type="entry name" value="Aldehyde_DH_dom"/>
</dbReference>
<dbReference type="OrthoDB" id="310895at2759"/>
<organism evidence="6 7">
    <name type="scientific">Mytilus galloprovincialis</name>
    <name type="common">Mediterranean mussel</name>
    <dbReference type="NCBI Taxonomy" id="29158"/>
    <lineage>
        <taxon>Eukaryota</taxon>
        <taxon>Metazoa</taxon>
        <taxon>Spiralia</taxon>
        <taxon>Lophotrochozoa</taxon>
        <taxon>Mollusca</taxon>
        <taxon>Bivalvia</taxon>
        <taxon>Autobranchia</taxon>
        <taxon>Pteriomorphia</taxon>
        <taxon>Mytilida</taxon>
        <taxon>Mytiloidea</taxon>
        <taxon>Mytilidae</taxon>
        <taxon>Mytilinae</taxon>
        <taxon>Mytilus</taxon>
    </lineage>
</organism>
<evidence type="ECO:0000256" key="4">
    <source>
        <dbReference type="ARBA" id="ARBA00024226"/>
    </source>
</evidence>
<dbReference type="EC" id="1.2.1.3" evidence="4"/>
<evidence type="ECO:0000256" key="2">
    <source>
        <dbReference type="ARBA" id="ARBA00023002"/>
    </source>
</evidence>
<comment type="caution">
    <text evidence="6">The sequence shown here is derived from an EMBL/GenBank/DDBJ whole genome shotgun (WGS) entry which is preliminary data.</text>
</comment>
<sequence>MANFPPPIRNPEIKYTQIFINNEFVNSVSGKVFPTINPATGEKICDIQEGDKADVDKAVAAAKEAFKLGSPWRRMDASKRGKLLMKFATLLERDAQYLGSLETLDNGKPYTQAFGECYFSSDVVNYYAGWADKIHGKTIPISKSG</sequence>
<dbReference type="Gene3D" id="3.40.605.10">
    <property type="entry name" value="Aldehyde Dehydrogenase, Chain A, domain 1"/>
    <property type="match status" value="1"/>
</dbReference>
<dbReference type="Pfam" id="PF00171">
    <property type="entry name" value="Aldedh"/>
    <property type="match status" value="1"/>
</dbReference>
<dbReference type="FunFam" id="3.40.605.10:FF:000029">
    <property type="entry name" value="Aldehyde dehydrogenase, mitochondrial"/>
    <property type="match status" value="1"/>
</dbReference>
<dbReference type="GO" id="GO:0004029">
    <property type="term" value="F:aldehyde dehydrogenase (NAD+) activity"/>
    <property type="evidence" value="ECO:0007669"/>
    <property type="project" value="UniProtKB-EC"/>
</dbReference>
<dbReference type="Proteomes" id="UP000596742">
    <property type="component" value="Unassembled WGS sequence"/>
</dbReference>
<protein>
    <recommendedName>
        <fullName evidence="4">aldehyde dehydrogenase (NAD(+))</fullName>
        <ecNumber evidence="4">1.2.1.3</ecNumber>
    </recommendedName>
</protein>
<keyword evidence="2" id="KW-0560">Oxidoreductase</keyword>
<evidence type="ECO:0000259" key="5">
    <source>
        <dbReference type="Pfam" id="PF00171"/>
    </source>
</evidence>
<evidence type="ECO:0000256" key="3">
    <source>
        <dbReference type="ARBA" id="ARBA00023027"/>
    </source>
</evidence>
<accession>A0A8B6DRQ8</accession>
<keyword evidence="3" id="KW-0520">NAD</keyword>
<dbReference type="InterPro" id="IPR016162">
    <property type="entry name" value="Ald_DH_N"/>
</dbReference>
<evidence type="ECO:0000313" key="7">
    <source>
        <dbReference type="Proteomes" id="UP000596742"/>
    </source>
</evidence>
<dbReference type="InterPro" id="IPR016161">
    <property type="entry name" value="Ald_DH/histidinol_DH"/>
</dbReference>
<evidence type="ECO:0000256" key="1">
    <source>
        <dbReference type="ARBA" id="ARBA00009986"/>
    </source>
</evidence>
<reference evidence="6" key="1">
    <citation type="submission" date="2018-11" db="EMBL/GenBank/DDBJ databases">
        <authorList>
            <person name="Alioto T."/>
            <person name="Alioto T."/>
        </authorList>
    </citation>
    <scope>NUCLEOTIDE SEQUENCE</scope>
</reference>
<keyword evidence="7" id="KW-1185">Reference proteome</keyword>
<dbReference type="PANTHER" id="PTHR11699">
    <property type="entry name" value="ALDEHYDE DEHYDROGENASE-RELATED"/>
    <property type="match status" value="1"/>
</dbReference>
<dbReference type="AlphaFoldDB" id="A0A8B6DRQ8"/>
<gene>
    <name evidence="6" type="ORF">MGAL_10B092380A</name>
</gene>
<feature type="domain" description="Aldehyde dehydrogenase" evidence="5">
    <location>
        <begin position="25"/>
        <end position="142"/>
    </location>
</feature>
<dbReference type="EMBL" id="UYJE01004004">
    <property type="protein sequence ID" value="VDI24145.1"/>
    <property type="molecule type" value="Genomic_DNA"/>
</dbReference>
<dbReference type="SUPFAM" id="SSF53720">
    <property type="entry name" value="ALDH-like"/>
    <property type="match status" value="1"/>
</dbReference>
<name>A0A8B6DRQ8_MYTGA</name>
<proteinExistence type="inferred from homology"/>
<evidence type="ECO:0000313" key="6">
    <source>
        <dbReference type="EMBL" id="VDI24145.1"/>
    </source>
</evidence>